<organism evidence="4">
    <name type="scientific">Ditylum brightwellii</name>
    <dbReference type="NCBI Taxonomy" id="49249"/>
    <lineage>
        <taxon>Eukaryota</taxon>
        <taxon>Sar</taxon>
        <taxon>Stramenopiles</taxon>
        <taxon>Ochrophyta</taxon>
        <taxon>Bacillariophyta</taxon>
        <taxon>Mediophyceae</taxon>
        <taxon>Lithodesmiophycidae</taxon>
        <taxon>Lithodesmiales</taxon>
        <taxon>Lithodesmiaceae</taxon>
        <taxon>Ditylum</taxon>
    </lineage>
</organism>
<evidence type="ECO:0000256" key="1">
    <source>
        <dbReference type="ARBA" id="ARBA00022737"/>
    </source>
</evidence>
<gene>
    <name evidence="4" type="ORF">DBRI00130_LOCUS38926</name>
</gene>
<sequence length="258" mass="28521">MPVLGSNKLTLLVSEGKWDMAMQLIREEPNLVKERSPCPGFFGDGKVSDVFPIHQAVASFAPTNFLEQLLQIHPTSIVKEESAYRRTPLHIACKNGSSVETISFLLRQNKDCAARQDSMGRIPLHYALSNGDSLEIVEKLLKASPISVGATDNGGWTPLHVACNVGLSFDVVKTLVEADKEGVITRTNNGSNPVILATKANSPDKERVLEYLKKEEDEINKKTEFIRIRNAERKATEKEKNALTVRKVGKRGSVRELA</sequence>
<dbReference type="Pfam" id="PF00023">
    <property type="entry name" value="Ank"/>
    <property type="match status" value="1"/>
</dbReference>
<evidence type="ECO:0000256" key="2">
    <source>
        <dbReference type="ARBA" id="ARBA00023043"/>
    </source>
</evidence>
<name>A0A6U4A9D2_9STRA</name>
<feature type="repeat" description="ANK" evidence="3">
    <location>
        <begin position="84"/>
        <end position="117"/>
    </location>
</feature>
<dbReference type="SMART" id="SM00248">
    <property type="entry name" value="ANK"/>
    <property type="match status" value="4"/>
</dbReference>
<keyword evidence="2 3" id="KW-0040">ANK repeat</keyword>
<dbReference type="PROSITE" id="PS50088">
    <property type="entry name" value="ANK_REPEAT"/>
    <property type="match status" value="1"/>
</dbReference>
<evidence type="ECO:0000256" key="3">
    <source>
        <dbReference type="PROSITE-ProRule" id="PRU00023"/>
    </source>
</evidence>
<dbReference type="PANTHER" id="PTHR24153">
    <property type="entry name" value="ESPIN"/>
    <property type="match status" value="1"/>
</dbReference>
<dbReference type="GO" id="GO:0005737">
    <property type="term" value="C:cytoplasm"/>
    <property type="evidence" value="ECO:0007669"/>
    <property type="project" value="TreeGrafter"/>
</dbReference>
<dbReference type="GO" id="GO:0051017">
    <property type="term" value="P:actin filament bundle assembly"/>
    <property type="evidence" value="ECO:0007669"/>
    <property type="project" value="TreeGrafter"/>
</dbReference>
<reference evidence="4" key="1">
    <citation type="submission" date="2021-01" db="EMBL/GenBank/DDBJ databases">
        <authorList>
            <person name="Corre E."/>
            <person name="Pelletier E."/>
            <person name="Niang G."/>
            <person name="Scheremetjew M."/>
            <person name="Finn R."/>
            <person name="Kale V."/>
            <person name="Holt S."/>
            <person name="Cochrane G."/>
            <person name="Meng A."/>
            <person name="Brown T."/>
            <person name="Cohen L."/>
        </authorList>
    </citation>
    <scope>NUCLEOTIDE SEQUENCE</scope>
    <source>
        <strain evidence="4">GSO104</strain>
    </source>
</reference>
<dbReference type="InterPro" id="IPR052420">
    <property type="entry name" value="Espin/Espin-like"/>
</dbReference>
<dbReference type="Pfam" id="PF12796">
    <property type="entry name" value="Ank_2"/>
    <property type="match status" value="1"/>
</dbReference>
<dbReference type="SUPFAM" id="SSF48403">
    <property type="entry name" value="Ankyrin repeat"/>
    <property type="match status" value="1"/>
</dbReference>
<evidence type="ECO:0000313" key="4">
    <source>
        <dbReference type="EMBL" id="CAE4654849.1"/>
    </source>
</evidence>
<dbReference type="GO" id="GO:0051015">
    <property type="term" value="F:actin filament binding"/>
    <property type="evidence" value="ECO:0007669"/>
    <property type="project" value="TreeGrafter"/>
</dbReference>
<accession>A0A6U4A9D2</accession>
<dbReference type="Gene3D" id="1.25.40.20">
    <property type="entry name" value="Ankyrin repeat-containing domain"/>
    <property type="match status" value="1"/>
</dbReference>
<dbReference type="EMBL" id="HBNS01053419">
    <property type="protein sequence ID" value="CAE4654849.1"/>
    <property type="molecule type" value="Transcribed_RNA"/>
</dbReference>
<dbReference type="PANTHER" id="PTHR24153:SF8">
    <property type="entry name" value="FORKED, ISOFORM F"/>
    <property type="match status" value="1"/>
</dbReference>
<dbReference type="AlphaFoldDB" id="A0A6U4A9D2"/>
<dbReference type="InterPro" id="IPR036770">
    <property type="entry name" value="Ankyrin_rpt-contain_sf"/>
</dbReference>
<keyword evidence="1" id="KW-0677">Repeat</keyword>
<protein>
    <submittedName>
        <fullName evidence="4">Uncharacterized protein</fullName>
    </submittedName>
</protein>
<proteinExistence type="predicted"/>
<dbReference type="InterPro" id="IPR002110">
    <property type="entry name" value="Ankyrin_rpt"/>
</dbReference>